<dbReference type="InterPro" id="IPR036322">
    <property type="entry name" value="WD40_repeat_dom_sf"/>
</dbReference>
<feature type="region of interest" description="Disordered" evidence="2">
    <location>
        <begin position="771"/>
        <end position="790"/>
    </location>
</feature>
<dbReference type="PANTHER" id="PTHR45589">
    <property type="entry name" value="WD REPEAT DOMAIN 62, ISOFORM G"/>
    <property type="match status" value="1"/>
</dbReference>
<evidence type="ECO:0000256" key="1">
    <source>
        <dbReference type="PROSITE-ProRule" id="PRU00221"/>
    </source>
</evidence>
<proteinExistence type="predicted"/>
<dbReference type="PROSITE" id="PS50082">
    <property type="entry name" value="WD_REPEATS_2"/>
    <property type="match status" value="1"/>
</dbReference>
<dbReference type="GO" id="GO:0072686">
    <property type="term" value="C:mitotic spindle"/>
    <property type="evidence" value="ECO:0000318"/>
    <property type="project" value="GO_Central"/>
</dbReference>
<dbReference type="Gene3D" id="2.130.10.10">
    <property type="entry name" value="YVTN repeat-like/Quinoprotein amine dehydrogenase"/>
    <property type="match status" value="4"/>
</dbReference>
<dbReference type="Pfam" id="PF24782">
    <property type="entry name" value="WD40_MABP1-WDR62_2nd"/>
    <property type="match status" value="1"/>
</dbReference>
<feature type="region of interest" description="Disordered" evidence="2">
    <location>
        <begin position="915"/>
        <end position="989"/>
    </location>
</feature>
<evidence type="ECO:0000256" key="2">
    <source>
        <dbReference type="SAM" id="MobiDB-lite"/>
    </source>
</evidence>
<dbReference type="Proteomes" id="UP000001038">
    <property type="component" value="Chromosome 13"/>
</dbReference>
<dbReference type="SUPFAM" id="SSF50978">
    <property type="entry name" value="WD40 repeat-like"/>
    <property type="match status" value="1"/>
</dbReference>
<feature type="region of interest" description="Disordered" evidence="2">
    <location>
        <begin position="1"/>
        <end position="53"/>
    </location>
</feature>
<dbReference type="InParanoid" id="H2N2P7"/>
<sequence length="1306" mass="143039">MGGAWFKLRSRPEPWRQISNEVPPEEHLQRAAPLQFESREAQADPPRGGTGAMAELNYSVTTEKRQNRQSTQKKTSGSQVILEKVLGITTVSSSGLTSDPNTGLIAYPAGSVVVLLHPLRNQQNHILNWSKKLFTAVAFSHDGKHLATGESGHRPCVRVWEVGGSQVAEVQSHKHRVSCVAFSSNSGYIVSVGYQHDMTVSVWDWRKGSIVASNKVSSGVLSVSFSQDSSYFVTAGNRHVKFWYLDASREQRVYGTVPLIGRSGLLNDHKTRVFCGVACGRGLMASNTYCVTSSGLLCLFNRVRYLEAWVDLKTSSASCLTVSEDFIFCGCADGVIRVFSPDRLQYLTTLQRPHLLGAEQGLQASVSDALYPPTLALTLDPCNQLLTCVYGDHSIYVWDVHDVHSVEKIYWARYHSSSVWSLEVYPERPYPSHAPLPASSFLSCSSDNTVRFWNAASHRNLCGDDLLRILNLGAAQQGEAVDGKPGVRVLAVSPDGQHLAVGDRSGDLRVFGLQFLDQLVKIEAHDLEVLCLEYSPASTGVRLLASAGRDRLIHVFDPDRNYSLLQTLNDHSASISAVRFTGESPEVHLVTCSVDKSINFQTAEQTADGPGFSRRHCVVEKTSLYDMDCSRTQAVVACQDRNIRVYGVDSGKLQRCLKGSTSDRGALLKVRMDPSGSFFATSCSNKNIEVFDYETGECVASLFGHSEAVTCLRFSWDCTRLVSASADSCIFVWKLDGHMTGNMRKILRPAHQQPGIRRETFIMAPCLLPQTEEEEEDEAEPQTPIRLDTPDEPFLLQSNGKMPLWFRKLQAQGRTPSVNQSEAEPYRPQGRWANSLVTCYTFSPNTIRNNQEEEEEDLRHQSLEHLLGHEEEEEPETVVELSSTFTVLGDGTCTGVDGRFSIDDAAIGQGAEPVWSTQLSPDSACSEGSVGSLDQQQDSDTDSMSQSSSAGSLSAEDEEDRNPSSLSEERFDTDLRSLQPPGEKPFLNPRLSISTRFLSRFQDRVRAWPARCRPWPARAPPSIPDGVAEESLGSSTSVKSDRSGAGSAVWTRTGRCRPVEGRTAVLQTDKTSHNVRTSSLDPAGEAPPVDLEPRLHLDAPPQTGNQQNLTVVSTAPQPNSEAPQVQSSSLQVEATPPQVPSQDRDRMGSAGSLEETLTHTFIQSPALLAPPTTCTESRVPPDPDSDVSADHFLLVPPSCTSSPFSEMPRPHEANTCQMGASMQGALLSPPTNHNREACRQQCHHAAAHLQQAAAHLQRVVHLYQQLGSSQHGALQEALSIVQAHLHSSAPSVLLQDSGTSRPLGKR</sequence>
<accession>H2N2P7</accession>
<feature type="region of interest" description="Disordered" evidence="2">
    <location>
        <begin position="1017"/>
        <end position="1150"/>
    </location>
</feature>
<dbReference type="SUPFAM" id="SSF50998">
    <property type="entry name" value="Quinoprotein alcohol dehydrogenase-like"/>
    <property type="match status" value="1"/>
</dbReference>
<dbReference type="InterPro" id="IPR052779">
    <property type="entry name" value="WDR62"/>
</dbReference>
<dbReference type="InterPro" id="IPR001680">
    <property type="entry name" value="WD40_rpt"/>
</dbReference>
<dbReference type="InterPro" id="IPR015943">
    <property type="entry name" value="WD40/YVTN_repeat-like_dom_sf"/>
</dbReference>
<dbReference type="Ensembl" id="ENSORLT00000025737.2">
    <property type="protein sequence ID" value="ENSORLP00000025736.2"/>
    <property type="gene ID" value="ENSORLG00000020780.2"/>
</dbReference>
<dbReference type="Pfam" id="PF00400">
    <property type="entry name" value="WD40"/>
    <property type="match status" value="3"/>
</dbReference>
<dbReference type="eggNOG" id="KOG1408">
    <property type="taxonomic scope" value="Eukaryota"/>
</dbReference>
<protein>
    <submittedName>
        <fullName evidence="4">WD repeat domain 62</fullName>
    </submittedName>
</protein>
<reference evidence="4" key="3">
    <citation type="submission" date="2025-09" db="UniProtKB">
        <authorList>
            <consortium name="Ensembl"/>
        </authorList>
    </citation>
    <scope>IDENTIFICATION</scope>
    <source>
        <strain evidence="4">Hd-rR</strain>
    </source>
</reference>
<dbReference type="InterPro" id="IPR011047">
    <property type="entry name" value="Quinoprotein_ADH-like_sf"/>
</dbReference>
<keyword evidence="1" id="KW-0853">WD repeat</keyword>
<evidence type="ECO:0000313" key="5">
    <source>
        <dbReference type="Proteomes" id="UP000001038"/>
    </source>
</evidence>
<dbReference type="InterPro" id="IPR056162">
    <property type="entry name" value="WD40_MABP1-WDR62_2nd"/>
</dbReference>
<evidence type="ECO:0000313" key="4">
    <source>
        <dbReference type="Ensembl" id="ENSORLP00000025736.2"/>
    </source>
</evidence>
<evidence type="ECO:0000259" key="3">
    <source>
        <dbReference type="Pfam" id="PF24782"/>
    </source>
</evidence>
<feature type="repeat" description="WD" evidence="1">
    <location>
        <begin position="702"/>
        <end position="736"/>
    </location>
</feature>
<dbReference type="HOGENOM" id="CLU_056306_0_0_1"/>
<keyword evidence="5" id="KW-1185">Reference proteome</keyword>
<name>H2N2P7_ORYLA</name>
<feature type="compositionally biased region" description="Acidic residues" evidence="2">
    <location>
        <begin position="771"/>
        <end position="780"/>
    </location>
</feature>
<dbReference type="PROSITE" id="PS50294">
    <property type="entry name" value="WD_REPEATS_REGION"/>
    <property type="match status" value="1"/>
</dbReference>
<feature type="domain" description="MABP1/WDR62 second WD40" evidence="3">
    <location>
        <begin position="419"/>
        <end position="735"/>
    </location>
</feature>
<dbReference type="PANTHER" id="PTHR45589:SF2">
    <property type="entry name" value="WD REPEAT DOMAIN 62"/>
    <property type="match status" value="1"/>
</dbReference>
<reference evidence="4 5" key="1">
    <citation type="journal article" date="2007" name="Nature">
        <title>The medaka draft genome and insights into vertebrate genome evolution.</title>
        <authorList>
            <person name="Kasahara M."/>
            <person name="Naruse K."/>
            <person name="Sasaki S."/>
            <person name="Nakatani Y."/>
            <person name="Qu W."/>
            <person name="Ahsan B."/>
            <person name="Yamada T."/>
            <person name="Nagayasu Y."/>
            <person name="Doi K."/>
            <person name="Kasai Y."/>
            <person name="Jindo T."/>
            <person name="Kobayashi D."/>
            <person name="Shimada A."/>
            <person name="Toyoda A."/>
            <person name="Kuroki Y."/>
            <person name="Fujiyama A."/>
            <person name="Sasaki T."/>
            <person name="Shimizu A."/>
            <person name="Asakawa S."/>
            <person name="Shimizu N."/>
            <person name="Hashimoto S."/>
            <person name="Yang J."/>
            <person name="Lee Y."/>
            <person name="Matsushima K."/>
            <person name="Sugano S."/>
            <person name="Sakaizumi M."/>
            <person name="Narita T."/>
            <person name="Ohishi K."/>
            <person name="Haga S."/>
            <person name="Ohta F."/>
            <person name="Nomoto H."/>
            <person name="Nogata K."/>
            <person name="Morishita T."/>
            <person name="Endo T."/>
            <person name="Shin-I T."/>
            <person name="Takeda H."/>
            <person name="Morishita S."/>
            <person name="Kohara Y."/>
        </authorList>
    </citation>
    <scope>NUCLEOTIDE SEQUENCE [LARGE SCALE GENOMIC DNA]</scope>
    <source>
        <strain evidence="4 5">Hd-rR</strain>
    </source>
</reference>
<dbReference type="GeneTree" id="ENSGT00940000165793"/>
<organism evidence="4 5">
    <name type="scientific">Oryzias latipes</name>
    <name type="common">Japanese rice fish</name>
    <name type="synonym">Japanese killifish</name>
    <dbReference type="NCBI Taxonomy" id="8090"/>
    <lineage>
        <taxon>Eukaryota</taxon>
        <taxon>Metazoa</taxon>
        <taxon>Chordata</taxon>
        <taxon>Craniata</taxon>
        <taxon>Vertebrata</taxon>
        <taxon>Euteleostomi</taxon>
        <taxon>Actinopterygii</taxon>
        <taxon>Neopterygii</taxon>
        <taxon>Teleostei</taxon>
        <taxon>Neoteleostei</taxon>
        <taxon>Acanthomorphata</taxon>
        <taxon>Ovalentaria</taxon>
        <taxon>Atherinomorphae</taxon>
        <taxon>Beloniformes</taxon>
        <taxon>Adrianichthyidae</taxon>
        <taxon>Oryziinae</taxon>
        <taxon>Oryzias</taxon>
    </lineage>
</organism>
<feature type="compositionally biased region" description="Polar residues" evidence="2">
    <location>
        <begin position="1102"/>
        <end position="1132"/>
    </location>
</feature>
<dbReference type="Bgee" id="ENSORLG00000020780">
    <property type="expression patterns" value="Expressed in testis and 10 other cell types or tissues"/>
</dbReference>
<gene>
    <name evidence="4" type="primary">wdr62</name>
</gene>
<reference evidence="4" key="2">
    <citation type="submission" date="2025-08" db="UniProtKB">
        <authorList>
            <consortium name="Ensembl"/>
        </authorList>
    </citation>
    <scope>IDENTIFICATION</scope>
    <source>
        <strain evidence="4">Hd-rR</strain>
    </source>
</reference>
<dbReference type="GO" id="GO:0007507">
    <property type="term" value="P:heart development"/>
    <property type="evidence" value="ECO:0007669"/>
    <property type="project" value="Ensembl"/>
</dbReference>
<dbReference type="SMART" id="SM00320">
    <property type="entry name" value="WD40"/>
    <property type="match status" value="12"/>
</dbReference>
<feature type="compositionally biased region" description="Polar residues" evidence="2">
    <location>
        <begin position="1065"/>
        <end position="1080"/>
    </location>
</feature>
<feature type="compositionally biased region" description="Low complexity" evidence="2">
    <location>
        <begin position="931"/>
        <end position="954"/>
    </location>
</feature>